<keyword evidence="6" id="KW-1185">Reference proteome</keyword>
<feature type="disulfide bond" evidence="2">
    <location>
        <begin position="330"/>
        <end position="380"/>
    </location>
</feature>
<dbReference type="CDD" id="cd05471">
    <property type="entry name" value="pepsin_like"/>
    <property type="match status" value="1"/>
</dbReference>
<organism evidence="5 6">
    <name type="scientific">Mucor lusitanicus CBS 277.49</name>
    <dbReference type="NCBI Taxonomy" id="747725"/>
    <lineage>
        <taxon>Eukaryota</taxon>
        <taxon>Fungi</taxon>
        <taxon>Fungi incertae sedis</taxon>
        <taxon>Mucoromycota</taxon>
        <taxon>Mucoromycotina</taxon>
        <taxon>Mucoromycetes</taxon>
        <taxon>Mucorales</taxon>
        <taxon>Mucorineae</taxon>
        <taxon>Mucoraceae</taxon>
        <taxon>Mucor</taxon>
    </lineage>
</organism>
<feature type="signal peptide" evidence="3">
    <location>
        <begin position="1"/>
        <end position="23"/>
    </location>
</feature>
<keyword evidence="2" id="KW-1015">Disulfide bond</keyword>
<dbReference type="PROSITE" id="PS51767">
    <property type="entry name" value="PEPTIDASE_A1"/>
    <property type="match status" value="1"/>
</dbReference>
<comment type="similarity">
    <text evidence="1">Belongs to the peptidase A1 family.</text>
</comment>
<dbReference type="Proteomes" id="UP000077051">
    <property type="component" value="Unassembled WGS sequence"/>
</dbReference>
<evidence type="ECO:0000313" key="6">
    <source>
        <dbReference type="Proteomes" id="UP000077051"/>
    </source>
</evidence>
<protein>
    <recommendedName>
        <fullName evidence="4">Peptidase A1 domain-containing protein</fullName>
    </recommendedName>
</protein>
<dbReference type="VEuPathDB" id="FungiDB:MUCCIDRAFT_168205"/>
<accession>A0A168GGQ0</accession>
<evidence type="ECO:0000256" key="2">
    <source>
        <dbReference type="PIRSR" id="PIRSR601461-2"/>
    </source>
</evidence>
<evidence type="ECO:0000256" key="1">
    <source>
        <dbReference type="ARBA" id="ARBA00007447"/>
    </source>
</evidence>
<comment type="caution">
    <text evidence="5">The sequence shown here is derived from an EMBL/GenBank/DDBJ whole genome shotgun (WGS) entry which is preliminary data.</text>
</comment>
<dbReference type="GO" id="GO:0006508">
    <property type="term" value="P:proteolysis"/>
    <property type="evidence" value="ECO:0007669"/>
    <property type="project" value="InterPro"/>
</dbReference>
<dbReference type="InterPro" id="IPR021109">
    <property type="entry name" value="Peptidase_aspartic_dom_sf"/>
</dbReference>
<proteinExistence type="inferred from homology"/>
<feature type="domain" description="Peptidase A1" evidence="4">
    <location>
        <begin position="38"/>
        <end position="418"/>
    </location>
</feature>
<dbReference type="STRING" id="747725.A0A168GGQ0"/>
<evidence type="ECO:0000313" key="5">
    <source>
        <dbReference type="EMBL" id="OAC97672.1"/>
    </source>
</evidence>
<keyword evidence="3" id="KW-0732">Signal</keyword>
<dbReference type="PANTHER" id="PTHR47966:SF51">
    <property type="entry name" value="BETA-SITE APP-CLEAVING ENZYME, ISOFORM A-RELATED"/>
    <property type="match status" value="1"/>
</dbReference>
<dbReference type="Pfam" id="PF00026">
    <property type="entry name" value="Asp"/>
    <property type="match status" value="1"/>
</dbReference>
<dbReference type="PANTHER" id="PTHR47966">
    <property type="entry name" value="BETA-SITE APP-CLEAVING ENZYME, ISOFORM A-RELATED"/>
    <property type="match status" value="1"/>
</dbReference>
<gene>
    <name evidence="5" type="ORF">MUCCIDRAFT_168205</name>
</gene>
<dbReference type="GO" id="GO:0004190">
    <property type="term" value="F:aspartic-type endopeptidase activity"/>
    <property type="evidence" value="ECO:0007669"/>
    <property type="project" value="InterPro"/>
</dbReference>
<dbReference type="AlphaFoldDB" id="A0A168GGQ0"/>
<name>A0A168GGQ0_MUCCL</name>
<reference evidence="5 6" key="1">
    <citation type="submission" date="2015-06" db="EMBL/GenBank/DDBJ databases">
        <title>Expansion of signal transduction pathways in fungi by whole-genome duplication.</title>
        <authorList>
            <consortium name="DOE Joint Genome Institute"/>
            <person name="Corrochano L.M."/>
            <person name="Kuo A."/>
            <person name="Marcet-Houben M."/>
            <person name="Polaino S."/>
            <person name="Salamov A."/>
            <person name="Villalobos J.M."/>
            <person name="Alvarez M.I."/>
            <person name="Avalos J."/>
            <person name="Benito E.P."/>
            <person name="Benoit I."/>
            <person name="Burger G."/>
            <person name="Camino L.P."/>
            <person name="Canovas D."/>
            <person name="Cerda-Olmedo E."/>
            <person name="Cheng J.-F."/>
            <person name="Dominguez A."/>
            <person name="Elias M."/>
            <person name="Eslava A.P."/>
            <person name="Glaser F."/>
            <person name="Grimwood J."/>
            <person name="Gutierrez G."/>
            <person name="Heitman J."/>
            <person name="Henrissat B."/>
            <person name="Iturriaga E.A."/>
            <person name="Lang B.F."/>
            <person name="Lavin J.L."/>
            <person name="Lee S."/>
            <person name="Li W."/>
            <person name="Lindquist E."/>
            <person name="Lopez-Garcia S."/>
            <person name="Luque E.M."/>
            <person name="Marcos A.T."/>
            <person name="Martin J."/>
            <person name="Mccluskey K."/>
            <person name="Medina H.R."/>
            <person name="Miralles-Duran A."/>
            <person name="Miyazaki A."/>
            <person name="Munoz-Torres E."/>
            <person name="Oguiza J.A."/>
            <person name="Ohm R."/>
            <person name="Olmedo M."/>
            <person name="Orejas M."/>
            <person name="Ortiz-Castellanos L."/>
            <person name="Pisabarro A.G."/>
            <person name="Rodriguez-Romero J."/>
            <person name="Ruiz-Herrera J."/>
            <person name="Ruiz-Vazquez R."/>
            <person name="Sanz C."/>
            <person name="Schackwitz W."/>
            <person name="Schmutz J."/>
            <person name="Shahriari M."/>
            <person name="Shelest E."/>
            <person name="Silva-Franco F."/>
            <person name="Soanes D."/>
            <person name="Syed K."/>
            <person name="Tagua V.G."/>
            <person name="Talbot N.J."/>
            <person name="Thon M."/>
            <person name="De Vries R.P."/>
            <person name="Wiebenga A."/>
            <person name="Yadav J.S."/>
            <person name="Braun E.L."/>
            <person name="Baker S."/>
            <person name="Garre V."/>
            <person name="Horwitz B."/>
            <person name="Torres-Martinez S."/>
            <person name="Idnurm A."/>
            <person name="Herrera-Estrella A."/>
            <person name="Gabaldon T."/>
            <person name="Grigoriev I.V."/>
        </authorList>
    </citation>
    <scope>NUCLEOTIDE SEQUENCE [LARGE SCALE GENOMIC DNA]</scope>
    <source>
        <strain evidence="5 6">CBS 277.49</strain>
    </source>
</reference>
<dbReference type="InterPro" id="IPR033121">
    <property type="entry name" value="PEPTIDASE_A1"/>
</dbReference>
<dbReference type="PRINTS" id="PR00792">
    <property type="entry name" value="PEPSIN"/>
</dbReference>
<feature type="chain" id="PRO_5007897159" description="Peptidase A1 domain-containing protein" evidence="3">
    <location>
        <begin position="24"/>
        <end position="430"/>
    </location>
</feature>
<sequence>MLNTKLALLASAFAFARVAFASAKYTILKSLYHDTEKYYTTISIGNPAQTFLVALDTNSTLTWVHGVECPNADCSGTRFNSFGEVASKGFKSIGDGYEQFYSFDAMNRKSYIGGFLGADTITLNGLVVEQDFVPVFESHSVFKKFRRGNAVSWKPEGVLGLGVSPTISTRAIKSLKSVSKARPYTSFVHNLAEKGLIDKAFSLYFNEYPVPSWRESELVLGGYNENRVTAAPHYIPVYRSQEPDADIYWQVFGQAFKVTEEEWHGAGNKISYVIYEERFQRDQNEIFRFATAIPFSKLKPSYNNRLYKALTGKEPEEKHEDEPNSYVIDCKYAWDGSKILSISFSHQQDSRTDSKPVHVEFPLSKLVRMYIDEDYKKKGCVWGPQDTEYDSQEMYLGQDILRNIYMTFDFNEYRIGLASEKSSSTKIVVE</sequence>
<dbReference type="Gene3D" id="2.40.70.10">
    <property type="entry name" value="Acid Proteases"/>
    <property type="match status" value="2"/>
</dbReference>
<dbReference type="OrthoDB" id="771136at2759"/>
<dbReference type="InterPro" id="IPR034164">
    <property type="entry name" value="Pepsin-like_dom"/>
</dbReference>
<evidence type="ECO:0000256" key="3">
    <source>
        <dbReference type="SAM" id="SignalP"/>
    </source>
</evidence>
<dbReference type="SUPFAM" id="SSF50630">
    <property type="entry name" value="Acid proteases"/>
    <property type="match status" value="1"/>
</dbReference>
<dbReference type="EMBL" id="AMYB01000013">
    <property type="protein sequence ID" value="OAC97672.1"/>
    <property type="molecule type" value="Genomic_DNA"/>
</dbReference>
<dbReference type="InterPro" id="IPR001461">
    <property type="entry name" value="Aspartic_peptidase_A1"/>
</dbReference>
<evidence type="ECO:0000259" key="4">
    <source>
        <dbReference type="PROSITE" id="PS51767"/>
    </source>
</evidence>